<dbReference type="InterPro" id="IPR027417">
    <property type="entry name" value="P-loop_NTPase"/>
</dbReference>
<dbReference type="AlphaFoldDB" id="A0AA88Q6U4"/>
<protein>
    <recommendedName>
        <fullName evidence="5">IRG-type G domain-containing protein</fullName>
    </recommendedName>
</protein>
<dbReference type="Proteomes" id="UP001187343">
    <property type="component" value="Unassembled WGS sequence"/>
</dbReference>
<name>A0AA88Q6U4_9TELE</name>
<proteinExistence type="inferred from homology"/>
<dbReference type="SUPFAM" id="SSF52540">
    <property type="entry name" value="P-loop containing nucleoside triphosphate hydrolases"/>
    <property type="match status" value="1"/>
</dbReference>
<evidence type="ECO:0000256" key="2">
    <source>
        <dbReference type="ARBA" id="ARBA00022741"/>
    </source>
</evidence>
<dbReference type="Gene3D" id="3.40.50.300">
    <property type="entry name" value="P-loop containing nucleotide triphosphate hydrolases"/>
    <property type="match status" value="1"/>
</dbReference>
<dbReference type="Pfam" id="PF05049">
    <property type="entry name" value="IIGP"/>
    <property type="match status" value="1"/>
</dbReference>
<dbReference type="PANTHER" id="PTHR32341">
    <property type="entry name" value="INTERFERON-INDUCIBLE GTPASE"/>
    <property type="match status" value="1"/>
</dbReference>
<evidence type="ECO:0000259" key="5">
    <source>
        <dbReference type="PROSITE" id="PS51716"/>
    </source>
</evidence>
<dbReference type="InterPro" id="IPR007743">
    <property type="entry name" value="Immunity-related_GTPase-like"/>
</dbReference>
<keyword evidence="4" id="KW-0342">GTP-binding</keyword>
<evidence type="ECO:0000256" key="3">
    <source>
        <dbReference type="ARBA" id="ARBA00022801"/>
    </source>
</evidence>
<keyword evidence="2" id="KW-0547">Nucleotide-binding</keyword>
<dbReference type="FunFam" id="3.40.50.300:FF:000541">
    <property type="entry name" value="Immunity related GTPase M"/>
    <property type="match status" value="1"/>
</dbReference>
<dbReference type="EMBL" id="JAUYZG010000001">
    <property type="protein sequence ID" value="KAK2915657.1"/>
    <property type="molecule type" value="Genomic_DNA"/>
</dbReference>
<keyword evidence="3" id="KW-0378">Hydrolase</keyword>
<evidence type="ECO:0000256" key="1">
    <source>
        <dbReference type="ARBA" id="ARBA00005429"/>
    </source>
</evidence>
<feature type="domain" description="IRG-type G" evidence="5">
    <location>
        <begin position="37"/>
        <end position="216"/>
    </location>
</feature>
<reference evidence="6" key="1">
    <citation type="submission" date="2023-08" db="EMBL/GenBank/DDBJ databases">
        <title>Chromosome-level Genome Assembly of mud carp (Cirrhinus molitorella).</title>
        <authorList>
            <person name="Liu H."/>
        </authorList>
    </citation>
    <scope>NUCLEOTIDE SEQUENCE</scope>
    <source>
        <strain evidence="6">Prfri</strain>
        <tissue evidence="6">Muscle</tissue>
    </source>
</reference>
<evidence type="ECO:0000256" key="4">
    <source>
        <dbReference type="ARBA" id="ARBA00023134"/>
    </source>
</evidence>
<evidence type="ECO:0000313" key="6">
    <source>
        <dbReference type="EMBL" id="KAK2915657.1"/>
    </source>
</evidence>
<dbReference type="PANTHER" id="PTHR32341:SF10">
    <property type="entry name" value="INTERFERON-INDUCIBLE GTPASE 5"/>
    <property type="match status" value="1"/>
</dbReference>
<dbReference type="GO" id="GO:0005525">
    <property type="term" value="F:GTP binding"/>
    <property type="evidence" value="ECO:0007669"/>
    <property type="project" value="UniProtKB-KW"/>
</dbReference>
<dbReference type="PROSITE" id="PS51716">
    <property type="entry name" value="G_IRG"/>
    <property type="match status" value="1"/>
</dbReference>
<dbReference type="GO" id="GO:0016020">
    <property type="term" value="C:membrane"/>
    <property type="evidence" value="ECO:0007669"/>
    <property type="project" value="InterPro"/>
</dbReference>
<evidence type="ECO:0000313" key="7">
    <source>
        <dbReference type="Proteomes" id="UP001187343"/>
    </source>
</evidence>
<dbReference type="InterPro" id="IPR051515">
    <property type="entry name" value="IRG"/>
</dbReference>
<comment type="caution">
    <text evidence="6">The sequence shown here is derived from an EMBL/GenBank/DDBJ whole genome shotgun (WGS) entry which is preliminary data.</text>
</comment>
<gene>
    <name evidence="6" type="ORF">Q8A67_000031</name>
</gene>
<accession>A0AA88Q6U4</accession>
<dbReference type="GO" id="GO:0016787">
    <property type="term" value="F:hydrolase activity"/>
    <property type="evidence" value="ECO:0007669"/>
    <property type="project" value="UniProtKB-KW"/>
</dbReference>
<sequence length="329" mass="36686">MDNQDPAVVDAIKASGESILEKAVAKAKISFDQFVNVSLNVAVTGKTGSGKSSFVNALRGLNDEDDGAAPTGVTETTMEHTMYEHPEMPNVKIWDLPGIGTPNFKAKKYLKDVKFNTYDFFIILNSERFMEHDIMLAKEIRKQKKSFYFVRSKIDNDITSERKRKKGFNEQKVLYLIREDCKKNLKELGDPKVFLISSYDLEEYDFELLQNTLEDELPKHKKDALLQAWPVCSAASLEKKINLFKRMIWAASFASATVAVIPVPGLSAAGDLAIVVSFLTSLTNLLRGRSSRTLQLRGVLAIRTLKLTDKPRDAAGNFKSLGRASSVAP</sequence>
<comment type="similarity">
    <text evidence="1">Belongs to the TRAFAC class dynamin-like GTPase superfamily. IRG family.</text>
</comment>
<organism evidence="6 7">
    <name type="scientific">Cirrhinus molitorella</name>
    <name type="common">mud carp</name>
    <dbReference type="NCBI Taxonomy" id="172907"/>
    <lineage>
        <taxon>Eukaryota</taxon>
        <taxon>Metazoa</taxon>
        <taxon>Chordata</taxon>
        <taxon>Craniata</taxon>
        <taxon>Vertebrata</taxon>
        <taxon>Euteleostomi</taxon>
        <taxon>Actinopterygii</taxon>
        <taxon>Neopterygii</taxon>
        <taxon>Teleostei</taxon>
        <taxon>Ostariophysi</taxon>
        <taxon>Cypriniformes</taxon>
        <taxon>Cyprinidae</taxon>
        <taxon>Labeoninae</taxon>
        <taxon>Labeonini</taxon>
        <taxon>Cirrhinus</taxon>
    </lineage>
</organism>
<keyword evidence="7" id="KW-1185">Reference proteome</keyword>
<dbReference type="InterPro" id="IPR030385">
    <property type="entry name" value="G_IRG_dom"/>
</dbReference>